<evidence type="ECO:0008006" key="4">
    <source>
        <dbReference type="Google" id="ProtNLM"/>
    </source>
</evidence>
<dbReference type="Proteomes" id="UP001275084">
    <property type="component" value="Unassembled WGS sequence"/>
</dbReference>
<gene>
    <name evidence="2" type="ORF">B0T25DRAFT_534372</name>
</gene>
<comment type="caution">
    <text evidence="2">The sequence shown here is derived from an EMBL/GenBank/DDBJ whole genome shotgun (WGS) entry which is preliminary data.</text>
</comment>
<protein>
    <recommendedName>
        <fullName evidence="4">Secreted protein</fullName>
    </recommendedName>
</protein>
<dbReference type="AlphaFoldDB" id="A0AAJ0HR81"/>
<keyword evidence="1" id="KW-0732">Signal</keyword>
<reference evidence="2" key="1">
    <citation type="journal article" date="2023" name="Mol. Phylogenet. Evol.">
        <title>Genome-scale phylogeny and comparative genomics of the fungal order Sordariales.</title>
        <authorList>
            <person name="Hensen N."/>
            <person name="Bonometti L."/>
            <person name="Westerberg I."/>
            <person name="Brannstrom I.O."/>
            <person name="Guillou S."/>
            <person name="Cros-Aarteil S."/>
            <person name="Calhoun S."/>
            <person name="Haridas S."/>
            <person name="Kuo A."/>
            <person name="Mondo S."/>
            <person name="Pangilinan J."/>
            <person name="Riley R."/>
            <person name="LaButti K."/>
            <person name="Andreopoulos B."/>
            <person name="Lipzen A."/>
            <person name="Chen C."/>
            <person name="Yan M."/>
            <person name="Daum C."/>
            <person name="Ng V."/>
            <person name="Clum A."/>
            <person name="Steindorff A."/>
            <person name="Ohm R.A."/>
            <person name="Martin F."/>
            <person name="Silar P."/>
            <person name="Natvig D.O."/>
            <person name="Lalanne C."/>
            <person name="Gautier V."/>
            <person name="Ament-Velasquez S.L."/>
            <person name="Kruys A."/>
            <person name="Hutchinson M.I."/>
            <person name="Powell A.J."/>
            <person name="Barry K."/>
            <person name="Miller A.N."/>
            <person name="Grigoriev I.V."/>
            <person name="Debuchy R."/>
            <person name="Gladieux P."/>
            <person name="Hiltunen Thoren M."/>
            <person name="Johannesson H."/>
        </authorList>
    </citation>
    <scope>NUCLEOTIDE SEQUENCE</scope>
    <source>
        <strain evidence="2">CBS 955.72</strain>
    </source>
</reference>
<feature type="chain" id="PRO_5042532222" description="Secreted protein" evidence="1">
    <location>
        <begin position="21"/>
        <end position="180"/>
    </location>
</feature>
<accession>A0AAJ0HR81</accession>
<evidence type="ECO:0000256" key="1">
    <source>
        <dbReference type="SAM" id="SignalP"/>
    </source>
</evidence>
<feature type="signal peptide" evidence="1">
    <location>
        <begin position="1"/>
        <end position="20"/>
    </location>
</feature>
<dbReference type="EMBL" id="JAUIQD010000002">
    <property type="protein sequence ID" value="KAK3359979.1"/>
    <property type="molecule type" value="Genomic_DNA"/>
</dbReference>
<sequence>MPRLGLPIAFILATSRHTQSCRPCCSELKKRRAPHPTSGPALRLIPRLSKPGITTQELYWDPTHLCYMCAALRSASIYYATQSGTQTTLFSGSRPAQVISRSRASVVLLWGHNRVPRRHVLPLGPGSTRFLFWKSPSLVKSQVCNKAVMGNETNKGIMMLRASYSGVQIYCCLPKLRPRI</sequence>
<evidence type="ECO:0000313" key="3">
    <source>
        <dbReference type="Proteomes" id="UP001275084"/>
    </source>
</evidence>
<keyword evidence="3" id="KW-1185">Reference proteome</keyword>
<proteinExistence type="predicted"/>
<reference evidence="2" key="2">
    <citation type="submission" date="2023-06" db="EMBL/GenBank/DDBJ databases">
        <authorList>
            <consortium name="Lawrence Berkeley National Laboratory"/>
            <person name="Haridas S."/>
            <person name="Hensen N."/>
            <person name="Bonometti L."/>
            <person name="Westerberg I."/>
            <person name="Brannstrom I.O."/>
            <person name="Guillou S."/>
            <person name="Cros-Aarteil S."/>
            <person name="Calhoun S."/>
            <person name="Kuo A."/>
            <person name="Mondo S."/>
            <person name="Pangilinan J."/>
            <person name="Riley R."/>
            <person name="Labutti K."/>
            <person name="Andreopoulos B."/>
            <person name="Lipzen A."/>
            <person name="Chen C."/>
            <person name="Yanf M."/>
            <person name="Daum C."/>
            <person name="Ng V."/>
            <person name="Clum A."/>
            <person name="Steindorff A."/>
            <person name="Ohm R."/>
            <person name="Martin F."/>
            <person name="Silar P."/>
            <person name="Natvig D."/>
            <person name="Lalanne C."/>
            <person name="Gautier V."/>
            <person name="Ament-Velasquez S.L."/>
            <person name="Kruys A."/>
            <person name="Hutchinson M.I."/>
            <person name="Powell A.J."/>
            <person name="Barry K."/>
            <person name="Miller A.N."/>
            <person name="Grigoriev I.V."/>
            <person name="Debuchy R."/>
            <person name="Gladieux P."/>
            <person name="Thoren M.H."/>
            <person name="Johannesson H."/>
        </authorList>
    </citation>
    <scope>NUCLEOTIDE SEQUENCE</scope>
    <source>
        <strain evidence="2">CBS 955.72</strain>
    </source>
</reference>
<evidence type="ECO:0000313" key="2">
    <source>
        <dbReference type="EMBL" id="KAK3359979.1"/>
    </source>
</evidence>
<name>A0AAJ0HR81_9PEZI</name>
<organism evidence="2 3">
    <name type="scientific">Lasiosphaeria hispida</name>
    <dbReference type="NCBI Taxonomy" id="260671"/>
    <lineage>
        <taxon>Eukaryota</taxon>
        <taxon>Fungi</taxon>
        <taxon>Dikarya</taxon>
        <taxon>Ascomycota</taxon>
        <taxon>Pezizomycotina</taxon>
        <taxon>Sordariomycetes</taxon>
        <taxon>Sordariomycetidae</taxon>
        <taxon>Sordariales</taxon>
        <taxon>Lasiosphaeriaceae</taxon>
        <taxon>Lasiosphaeria</taxon>
    </lineage>
</organism>